<dbReference type="InterPro" id="IPR005201">
    <property type="entry name" value="TIM_ENGase"/>
</dbReference>
<feature type="domain" description="Long Rib" evidence="5">
    <location>
        <begin position="967"/>
        <end position="1054"/>
    </location>
</feature>
<protein>
    <submittedName>
        <fullName evidence="6">Glycoside hydrolase family 85</fullName>
    </submittedName>
</protein>
<dbReference type="PANTHER" id="PTHR13246:SF1">
    <property type="entry name" value="CYTOSOLIC ENDO-BETA-N-ACETYLGLUCOSAMINIDASE"/>
    <property type="match status" value="1"/>
</dbReference>
<reference evidence="6 7" key="1">
    <citation type="journal article" date="2010" name="Stand. Genomic Sci.">
        <title>Complete genome sequence of Arcanobacterium haemolyticum type strain (11018).</title>
        <authorList>
            <person name="Yasawong M."/>
            <person name="Teshima H."/>
            <person name="Lapidus A."/>
            <person name="Nolan M."/>
            <person name="Lucas S."/>
            <person name="Glavina Del Rio T."/>
            <person name="Tice H."/>
            <person name="Cheng J."/>
            <person name="Bruce D."/>
            <person name="Detter C."/>
            <person name="Tapia R."/>
            <person name="Han C."/>
            <person name="Goodwin L."/>
            <person name="Pitluck S."/>
            <person name="Liolios K."/>
            <person name="Ivanova N."/>
            <person name="Mavromatis K."/>
            <person name="Mikhailova N."/>
            <person name="Pati A."/>
            <person name="Chen A."/>
            <person name="Palaniappan K."/>
            <person name="Land M."/>
            <person name="Hauser L."/>
            <person name="Chang Y."/>
            <person name="Jeffries C."/>
            <person name="Rohde M."/>
            <person name="Sikorski J."/>
            <person name="Pukall R."/>
            <person name="Goker M."/>
            <person name="Woyke T."/>
            <person name="Bristow J."/>
            <person name="Eisen J."/>
            <person name="Markowitz V."/>
            <person name="Hugenholtz P."/>
            <person name="Kyrpides N."/>
            <person name="Klenk H."/>
        </authorList>
    </citation>
    <scope>NUCLEOTIDE SEQUENCE [LARGE SCALE GENOMIC DNA]</scope>
    <source>
        <strain evidence="7">ATCC 9345 / DSM 20595 / CCUG 17215 / LMG 16163 / NBRC 15585 / NCTC 8452 / 11018</strain>
    </source>
</reference>
<evidence type="ECO:0000313" key="6">
    <source>
        <dbReference type="EMBL" id="ADH93476.1"/>
    </source>
</evidence>
<dbReference type="EMBL" id="CP002045">
    <property type="protein sequence ID" value="ADH93476.1"/>
    <property type="molecule type" value="Genomic_DNA"/>
</dbReference>
<dbReference type="PANTHER" id="PTHR13246">
    <property type="entry name" value="ENDO BETA N-ACETYLGLUCOSAMINIDASE"/>
    <property type="match status" value="1"/>
</dbReference>
<name>D7BLE6_ARCHD</name>
<keyword evidence="7" id="KW-1185">Reference proteome</keyword>
<feature type="signal peptide" evidence="3">
    <location>
        <begin position="1"/>
        <end position="33"/>
    </location>
</feature>
<feature type="region of interest" description="Disordered" evidence="1">
    <location>
        <begin position="1058"/>
        <end position="1095"/>
    </location>
</feature>
<dbReference type="AlphaFoldDB" id="D7BLE6"/>
<dbReference type="InterPro" id="IPR032979">
    <property type="entry name" value="ENGase"/>
</dbReference>
<evidence type="ECO:0000256" key="2">
    <source>
        <dbReference type="SAM" id="Phobius"/>
    </source>
</evidence>
<feature type="transmembrane region" description="Helical" evidence="2">
    <location>
        <begin position="1100"/>
        <end position="1120"/>
    </location>
</feature>
<evidence type="ECO:0000259" key="5">
    <source>
        <dbReference type="Pfam" id="PF18957"/>
    </source>
</evidence>
<dbReference type="KEGG" id="ahe:Arch_1798"/>
<dbReference type="Pfam" id="PF18957">
    <property type="entry name" value="RibLong"/>
    <property type="match status" value="1"/>
</dbReference>
<dbReference type="RefSeq" id="WP_013170960.1">
    <property type="nucleotide sequence ID" value="NC_014218.1"/>
</dbReference>
<proteinExistence type="predicted"/>
<dbReference type="HOGENOM" id="CLU_010031_0_0_11"/>
<keyword evidence="2" id="KW-1133">Transmembrane helix</keyword>
<dbReference type="Proteomes" id="UP000000376">
    <property type="component" value="Chromosome"/>
</dbReference>
<dbReference type="eggNOG" id="COG4724">
    <property type="taxonomic scope" value="Bacteria"/>
</dbReference>
<keyword evidence="2" id="KW-0812">Transmembrane</keyword>
<dbReference type="Gene3D" id="2.60.120.260">
    <property type="entry name" value="Galactose-binding domain-like"/>
    <property type="match status" value="1"/>
</dbReference>
<gene>
    <name evidence="6" type="ordered locus">Arch_1798</name>
</gene>
<dbReference type="InterPro" id="IPR044055">
    <property type="entry name" value="RibLong"/>
</dbReference>
<evidence type="ECO:0000259" key="4">
    <source>
        <dbReference type="Pfam" id="PF03644"/>
    </source>
</evidence>
<dbReference type="Gene3D" id="3.20.20.80">
    <property type="entry name" value="Glycosidases"/>
    <property type="match status" value="1"/>
</dbReference>
<keyword evidence="2" id="KW-0472">Membrane</keyword>
<evidence type="ECO:0000256" key="1">
    <source>
        <dbReference type="SAM" id="MobiDB-lite"/>
    </source>
</evidence>
<dbReference type="CAZy" id="GH85">
    <property type="family name" value="Glycoside Hydrolase Family 85"/>
</dbReference>
<dbReference type="Pfam" id="PF03644">
    <property type="entry name" value="Glyco_hydro_85"/>
    <property type="match status" value="1"/>
</dbReference>
<dbReference type="GO" id="GO:0005829">
    <property type="term" value="C:cytosol"/>
    <property type="evidence" value="ECO:0007669"/>
    <property type="project" value="UniProtKB-SubCell"/>
</dbReference>
<dbReference type="OrthoDB" id="1089471at2"/>
<feature type="domain" description="Cytosolic endo-beta-N-acetylglucosaminidase TIM barrel" evidence="4">
    <location>
        <begin position="119"/>
        <end position="464"/>
    </location>
</feature>
<sequence>MHSPQRHTHRIIPKTLAASLAIALGLIAAPAYAADTVYNTGDKEVGTAQPKNMGHRLQDVRDWSPETDPYAPFLRADVPLQKRIDHDPTTQADPNLDGKAEIMLMQGDYGNSFFDNFRANNDANQHTLQFWQYADYWSPWHGSASVGTPRALYDPKTSKWQQRGFEFGIVDIPNPAWTNAAHRNGVKSIATIYFDPAFRPALTYREAFEKDKDSKEYRIAKQLVEMAKYYGYDGYFLNEEEGNLGSESEELRPLMQYLTRQGLYTQWYSNIGANWDSHKEKWTGLGDDKVMDSVFLNYRWNSSSAKGIAEKAKEKGYDPHKRVFFGVEANQAQLTNKHTTAKDIPGLYTSTDNHSPTASIALFTPSDYYHRGLDDDFKNISDPTNPVHQRDGFQWMVDARQRLYFSGGAKNPAKAEFGSKAKIDDVTSSSQMEWGGVADFVPARSVIRGNSFSTNFNIGRGLQWWSRGQLTSSEQWANMDSQSILPSWQWWVESEDSNVSLTADWDLGDTEKRFAKDGRTEVPLPFKAIGAYDGGSSLAIHGSSSKPATLNLFKTHVNITDKSQLNLVTQQASSSTAKVSLVVQFADSKEEIIPVTNILRGTWNISNVDLSKFAGKTATSIGLRFEDAKDYQLNLGSLSLTSGAGKPDAPSGVKIDRVYDDGQLVLSWDKAEYGDVVNYRVTALEETGESHLYEGFSHLVYVKKAPIGKVTYRVQAVGADGQFSDPVDIPVDMTKAPRGLAVASREVAEVSVAANKIKGTEALRTVAEGKESLTVSWDGSQISDDDPCLVVAHLQHRESGQLNDFSSVVPCASGKATVSIPVREGYPVDVTVRPQSLSYGVSVRADSADSLARPLPDSDLKIEGGKYRFFNPSTTDWAGLEVNWRDKDGKETAKTVHLRGDTIKSQWESHPKSDSIVQWRELPAQEGIFVTKLTDTAGNVTTQEWTIKDGALVSVVSDQKEAKPTMADIYSPGYEPVSLKQGEEKRVSLQYAKLLALPEGTTFTAREMPAFASVDKTSGDLILAGDAKPGHYQGTIDVVYTDGSRDVALVTFVVDKAEMAPTPGPSDPSPAPKPTPTPEKPKSVHETRHKTKENNLAKTGISIGGIGLIAVGLIAAGGAIRRSR</sequence>
<keyword evidence="3" id="KW-0732">Signal</keyword>
<dbReference type="STRING" id="644284.Arch_1798"/>
<feature type="compositionally biased region" description="Pro residues" evidence="1">
    <location>
        <begin position="1062"/>
        <end position="1078"/>
    </location>
</feature>
<dbReference type="GO" id="GO:0033925">
    <property type="term" value="F:mannosyl-glycoprotein endo-beta-N-acetylglucosaminidase activity"/>
    <property type="evidence" value="ECO:0007669"/>
    <property type="project" value="InterPro"/>
</dbReference>
<keyword evidence="6" id="KW-0378">Hydrolase</keyword>
<evidence type="ECO:0000313" key="7">
    <source>
        <dbReference type="Proteomes" id="UP000000376"/>
    </source>
</evidence>
<feature type="chain" id="PRO_5003093567" evidence="3">
    <location>
        <begin position="34"/>
        <end position="1124"/>
    </location>
</feature>
<organism evidence="6 7">
    <name type="scientific">Arcanobacterium haemolyticum (strain ATCC 9345 / DSM 20595 / CCM 5947 / CCUG 17215 / LMG 16163 / NBRC 15585 / NCTC 8452 / 11018)</name>
    <dbReference type="NCBI Taxonomy" id="644284"/>
    <lineage>
        <taxon>Bacteria</taxon>
        <taxon>Bacillati</taxon>
        <taxon>Actinomycetota</taxon>
        <taxon>Actinomycetes</taxon>
        <taxon>Actinomycetales</taxon>
        <taxon>Actinomycetaceae</taxon>
        <taxon>Arcanobacterium</taxon>
    </lineage>
</organism>
<evidence type="ECO:0000256" key="3">
    <source>
        <dbReference type="SAM" id="SignalP"/>
    </source>
</evidence>
<accession>D7BLE6</accession>